<gene>
    <name evidence="3" type="ORF">A2786_02015</name>
</gene>
<dbReference type="GO" id="GO:0009253">
    <property type="term" value="P:peptidoglycan catabolic process"/>
    <property type="evidence" value="ECO:0007669"/>
    <property type="project" value="InterPro"/>
</dbReference>
<dbReference type="GO" id="GO:0008745">
    <property type="term" value="F:N-acetylmuramoyl-L-alanine amidase activity"/>
    <property type="evidence" value="ECO:0007669"/>
    <property type="project" value="InterPro"/>
</dbReference>
<dbReference type="InterPro" id="IPR002508">
    <property type="entry name" value="MurNAc-LAA_cat"/>
</dbReference>
<protein>
    <recommendedName>
        <fullName evidence="2">MurNAc-LAA domain-containing protein</fullName>
    </recommendedName>
</protein>
<dbReference type="Gene3D" id="3.40.630.40">
    <property type="entry name" value="Zn-dependent exopeptidases"/>
    <property type="match status" value="1"/>
</dbReference>
<dbReference type="GO" id="GO:0030288">
    <property type="term" value="C:outer membrane-bounded periplasmic space"/>
    <property type="evidence" value="ECO:0007669"/>
    <property type="project" value="TreeGrafter"/>
</dbReference>
<dbReference type="SMART" id="SM00646">
    <property type="entry name" value="Ami_3"/>
    <property type="match status" value="1"/>
</dbReference>
<dbReference type="PANTHER" id="PTHR30404">
    <property type="entry name" value="N-ACETYLMURAMOYL-L-ALANINE AMIDASE"/>
    <property type="match status" value="1"/>
</dbReference>
<dbReference type="Pfam" id="PF01520">
    <property type="entry name" value="Amidase_3"/>
    <property type="match status" value="1"/>
</dbReference>
<dbReference type="AlphaFoldDB" id="A0A1G1VS83"/>
<dbReference type="Proteomes" id="UP000179233">
    <property type="component" value="Unassembled WGS sequence"/>
</dbReference>
<proteinExistence type="predicted"/>
<dbReference type="SUPFAM" id="SSF53187">
    <property type="entry name" value="Zn-dependent exopeptidases"/>
    <property type="match status" value="1"/>
</dbReference>
<evidence type="ECO:0000256" key="1">
    <source>
        <dbReference type="ARBA" id="ARBA00022801"/>
    </source>
</evidence>
<feature type="domain" description="MurNAc-LAA" evidence="2">
    <location>
        <begin position="94"/>
        <end position="205"/>
    </location>
</feature>
<sequence length="210" mass="22930">MIRKFLSVTLLFFAFVLIDAIHVFAASSPVTSRKIVIDPGHGGTDWGSTECPGLAEKDANLDISRRLQELLANDGAQVLMTRTDDSYKSNNDRYTQANQFGGQVLVSVHLNGSTNHTKNGTLGLYGKRNKDLEFAKTLHQRMVSEVGVPDLGITNFASGVLLKANMPATIAETVFISNTAECSLLTDGTGNRQQKIAQSLYYGISDWFAR</sequence>
<reference evidence="3 4" key="1">
    <citation type="journal article" date="2016" name="Nat. Commun.">
        <title>Thousands of microbial genomes shed light on interconnected biogeochemical processes in an aquifer system.</title>
        <authorList>
            <person name="Anantharaman K."/>
            <person name="Brown C.T."/>
            <person name="Hug L.A."/>
            <person name="Sharon I."/>
            <person name="Castelle C.J."/>
            <person name="Probst A.J."/>
            <person name="Thomas B.C."/>
            <person name="Singh A."/>
            <person name="Wilkins M.J."/>
            <person name="Karaoz U."/>
            <person name="Brodie E.L."/>
            <person name="Williams K.H."/>
            <person name="Hubbard S.S."/>
            <person name="Banfield J.F."/>
        </authorList>
    </citation>
    <scope>NUCLEOTIDE SEQUENCE [LARGE SCALE GENOMIC DNA]</scope>
</reference>
<name>A0A1G1VS83_9BACT</name>
<dbReference type="PANTHER" id="PTHR30404:SF0">
    <property type="entry name" value="N-ACETYLMURAMOYL-L-ALANINE AMIDASE AMIC"/>
    <property type="match status" value="1"/>
</dbReference>
<dbReference type="CDD" id="cd02696">
    <property type="entry name" value="MurNAc-LAA"/>
    <property type="match status" value="1"/>
</dbReference>
<accession>A0A1G1VS83</accession>
<dbReference type="EMBL" id="MHCJ01000003">
    <property type="protein sequence ID" value="OGY18275.1"/>
    <property type="molecule type" value="Genomic_DNA"/>
</dbReference>
<keyword evidence="1" id="KW-0378">Hydrolase</keyword>
<evidence type="ECO:0000313" key="4">
    <source>
        <dbReference type="Proteomes" id="UP000179233"/>
    </source>
</evidence>
<evidence type="ECO:0000259" key="2">
    <source>
        <dbReference type="SMART" id="SM00646"/>
    </source>
</evidence>
<organism evidence="3 4">
    <name type="scientific">Candidatus Chisholmbacteria bacterium RIFCSPHIGHO2_01_FULL_52_32</name>
    <dbReference type="NCBI Taxonomy" id="1797591"/>
    <lineage>
        <taxon>Bacteria</taxon>
        <taxon>Candidatus Chisholmiibacteriota</taxon>
    </lineage>
</organism>
<evidence type="ECO:0000313" key="3">
    <source>
        <dbReference type="EMBL" id="OGY18275.1"/>
    </source>
</evidence>
<dbReference type="InterPro" id="IPR050695">
    <property type="entry name" value="N-acetylmuramoyl_amidase_3"/>
</dbReference>
<comment type="caution">
    <text evidence="3">The sequence shown here is derived from an EMBL/GenBank/DDBJ whole genome shotgun (WGS) entry which is preliminary data.</text>
</comment>